<evidence type="ECO:0000313" key="6">
    <source>
        <dbReference type="RefSeq" id="XP_015078319.1"/>
    </source>
</evidence>
<feature type="domain" description="Reverse transcriptase" evidence="2">
    <location>
        <begin position="998"/>
        <end position="1113"/>
    </location>
</feature>
<keyword evidence="5" id="KW-1185">Reference proteome</keyword>
<dbReference type="InterPro" id="IPR043502">
    <property type="entry name" value="DNA/RNA_pol_sf"/>
</dbReference>
<gene>
    <name evidence="6" type="primary">LOC107022140</name>
</gene>
<dbReference type="RefSeq" id="XP_015078319.1">
    <property type="nucleotide sequence ID" value="XM_015222833.1"/>
</dbReference>
<sequence>MRLFSRSLCGEALEWFTSHETRQWPSWSALAKDFIDRFAYNVEIVLDWYSLENMKQKPTESYREFAYRWRKEAARVRPPMTEKEIVEVFVRVQEPEYYDRVILLIGAKFAEIVKVGETIEDGLKSGKIARVSASPGSFGLVRKKREEVAAISYGGRKVPRNLPRPQARSNPPSKPHQTYRPQSNHSGHYNVAPTYPDAHILSYQDPPQIPQNFPSIYPNYPQAYQVPPHYQNVAPSCANVQPSYRAPTQAPRPNARSYQQVPPPQQSGYDPPRPRFEKKPSRSFTALAESRTKLFERLSAAGYIHPVGPKPVDVNSRFYRPEQRCAYHSNSVGHNTEDCINLKHKIQDLIDQEVVSLQPAAPNVNTNPLPNHGGGNINMIEIDEDQRETKRITPVVQDDLEKAVASLSVREKGEFVILTPAKAVALVPSKTLAKPKFVIETAAAQGMNRSGRCYIPDELALGGQRKDHAKRPISEAEAEEFWRRMQPKDYSIVKHLEKTPAQISVWALLMSSWSHRQALMKALDDTYVPSGTSSDNVAAMIHQVIRGHRISFCDDELPAEGRAHNKALHITVISRGKVINRVLVDDGSGLNICPLSTLKQLRFDLGKLEQNQVNVRAFDGVQRDTLGAVNLTIQMGPAEFEAKFQVLDIDTSYNLLLGRPFIHMAGAVPSTLHQVMKLVWKNEELVIHGERSHSGKQVPVLDETPQSSDFYTVELVNATDEGLVPQTPMPAVYRMIGMVLLQSGFEPDDDVKMKRKRDQGLTKPIPHLYQSFPVLEHAEPEDNGEGIFDLFEEIHAVIKEEVEPVGIRDAEPGEILQNWTSTPILMSRTLCNANDDEVDDHDEESGEPDYVAEEFRQFENQHKPNLEETETVNLGDSESFKEVKISIHLNETQKESLVRLLAEYSDVFVWEVGDMQGLSTDVVSHKLPINPGFEPVKQKTQKFKPELSLKIKEEITKQIESRLVEVTRYQTWLANVVPVAKKDGKIRICVDYRDLNKSFVDCYAGYHQILMDEEDAEKTAFITPWGVYHYRVMPFGLKNAGATYMRAMTTIFHDMIHKEFEVYVDDVIIKSRENSDHVTHLRKFFERLRQYNLKLNPAKCAFGVPAGKLLGFIVSRRGIELDPAKIKAIQELPPPKTRREVMSFLGRLNYISRFIAQSTVVCEPIFKLLKKDAPTKWTEECQTAFDAIKSYLSNPPVLVPPREGSPLLLYLSVSDSAFGCVLGEHDETGKRERAIYYISKKFTPYESRYTLLERTWCALTWLAQKLRHYLSSYTTYLISRMDPLKYISRKRCRPES</sequence>
<dbReference type="InterPro" id="IPR041577">
    <property type="entry name" value="RT_RNaseH_2"/>
</dbReference>
<dbReference type="PANTHER" id="PTHR32108:SF6">
    <property type="entry name" value="GAG-PRO"/>
    <property type="match status" value="1"/>
</dbReference>
<evidence type="ECO:0000259" key="4">
    <source>
        <dbReference type="Pfam" id="PF17919"/>
    </source>
</evidence>
<dbReference type="InterPro" id="IPR005162">
    <property type="entry name" value="Retrotrans_gag_dom"/>
</dbReference>
<dbReference type="Gene3D" id="3.30.70.270">
    <property type="match status" value="2"/>
</dbReference>
<reference evidence="5" key="1">
    <citation type="journal article" date="2014" name="Nat. Genet.">
        <title>The genome of the stress-tolerant wild tomato species Solanum pennellii.</title>
        <authorList>
            <person name="Bolger A."/>
            <person name="Scossa F."/>
            <person name="Bolger M.E."/>
            <person name="Lanz C."/>
            <person name="Maumus F."/>
            <person name="Tohge T."/>
            <person name="Quesneville H."/>
            <person name="Alseekh S."/>
            <person name="Sorensen I."/>
            <person name="Lichtenstein G."/>
            <person name="Fich E.A."/>
            <person name="Conte M."/>
            <person name="Keller H."/>
            <person name="Schneeberger K."/>
            <person name="Schwacke R."/>
            <person name="Ofner I."/>
            <person name="Vrebalov J."/>
            <person name="Xu Y."/>
            <person name="Osorio S."/>
            <person name="Aflitos S.A."/>
            <person name="Schijlen E."/>
            <person name="Jimenez-Gomez J.M."/>
            <person name="Ryngajllo M."/>
            <person name="Kimura S."/>
            <person name="Kumar R."/>
            <person name="Koenig D."/>
            <person name="Headland L.R."/>
            <person name="Maloof J.N."/>
            <person name="Sinha N."/>
            <person name="van Ham R.C."/>
            <person name="Lankhorst R.K."/>
            <person name="Mao L."/>
            <person name="Vogel A."/>
            <person name="Arsova B."/>
            <person name="Panstruga R."/>
            <person name="Fei Z."/>
            <person name="Rose J.K."/>
            <person name="Zamir D."/>
            <person name="Carrari F."/>
            <person name="Giovannoni J.J."/>
            <person name="Weigel D."/>
            <person name="Usadel B."/>
            <person name="Fernie A.R."/>
        </authorList>
    </citation>
    <scope>NUCLEOTIDE SEQUENCE [LARGE SCALE GENOMIC DNA]</scope>
    <source>
        <strain evidence="5">cv. LA0716</strain>
    </source>
</reference>
<evidence type="ECO:0000259" key="3">
    <source>
        <dbReference type="Pfam" id="PF03732"/>
    </source>
</evidence>
<dbReference type="Gene3D" id="3.10.10.10">
    <property type="entry name" value="HIV Type 1 Reverse Transcriptase, subunit A, domain 1"/>
    <property type="match status" value="2"/>
</dbReference>
<dbReference type="Pfam" id="PF17919">
    <property type="entry name" value="RT_RNaseH_2"/>
    <property type="match status" value="1"/>
</dbReference>
<feature type="domain" description="Reverse transcriptase/retrotransposon-derived protein RNase H-like" evidence="4">
    <location>
        <begin position="1177"/>
        <end position="1274"/>
    </location>
</feature>
<feature type="region of interest" description="Disordered" evidence="1">
    <location>
        <begin position="154"/>
        <end position="193"/>
    </location>
</feature>
<organism evidence="5 6">
    <name type="scientific">Solanum pennellii</name>
    <name type="common">Tomato</name>
    <name type="synonym">Lycopersicon pennellii</name>
    <dbReference type="NCBI Taxonomy" id="28526"/>
    <lineage>
        <taxon>Eukaryota</taxon>
        <taxon>Viridiplantae</taxon>
        <taxon>Streptophyta</taxon>
        <taxon>Embryophyta</taxon>
        <taxon>Tracheophyta</taxon>
        <taxon>Spermatophyta</taxon>
        <taxon>Magnoliopsida</taxon>
        <taxon>eudicotyledons</taxon>
        <taxon>Gunneridae</taxon>
        <taxon>Pentapetalae</taxon>
        <taxon>asterids</taxon>
        <taxon>lamiids</taxon>
        <taxon>Solanales</taxon>
        <taxon>Solanaceae</taxon>
        <taxon>Solanoideae</taxon>
        <taxon>Solaneae</taxon>
        <taxon>Solanum</taxon>
        <taxon>Solanum subgen. Lycopersicon</taxon>
    </lineage>
</organism>
<feature type="region of interest" description="Disordered" evidence="1">
    <location>
        <begin position="241"/>
        <end position="284"/>
    </location>
</feature>
<dbReference type="GeneID" id="107022140"/>
<protein>
    <submittedName>
        <fullName evidence="6">Uncharacterized protein LOC107022140</fullName>
    </submittedName>
</protein>
<dbReference type="CDD" id="cd01647">
    <property type="entry name" value="RT_LTR"/>
    <property type="match status" value="1"/>
</dbReference>
<accession>A0ABM1GZU0</accession>
<dbReference type="CDD" id="cd00303">
    <property type="entry name" value="retropepsin_like"/>
    <property type="match status" value="1"/>
</dbReference>
<reference evidence="6" key="2">
    <citation type="submission" date="2025-08" db="UniProtKB">
        <authorList>
            <consortium name="RefSeq"/>
        </authorList>
    </citation>
    <scope>IDENTIFICATION</scope>
</reference>
<name>A0ABM1GZU0_SOLPN</name>
<dbReference type="InterPro" id="IPR000477">
    <property type="entry name" value="RT_dom"/>
</dbReference>
<dbReference type="Proteomes" id="UP000694930">
    <property type="component" value="Chromosome 6"/>
</dbReference>
<proteinExistence type="predicted"/>
<feature type="domain" description="Retrotransposon gag" evidence="3">
    <location>
        <begin position="2"/>
        <end position="91"/>
    </location>
</feature>
<dbReference type="Gene3D" id="2.40.70.10">
    <property type="entry name" value="Acid Proteases"/>
    <property type="match status" value="1"/>
</dbReference>
<dbReference type="Pfam" id="PF00078">
    <property type="entry name" value="RVT_1"/>
    <property type="match status" value="1"/>
</dbReference>
<dbReference type="InterPro" id="IPR021109">
    <property type="entry name" value="Peptidase_aspartic_dom_sf"/>
</dbReference>
<feature type="compositionally biased region" description="Polar residues" evidence="1">
    <location>
        <begin position="167"/>
        <end position="187"/>
    </location>
</feature>
<evidence type="ECO:0000256" key="1">
    <source>
        <dbReference type="SAM" id="MobiDB-lite"/>
    </source>
</evidence>
<dbReference type="InterPro" id="IPR043128">
    <property type="entry name" value="Rev_trsase/Diguanyl_cyclase"/>
</dbReference>
<dbReference type="PANTHER" id="PTHR32108">
    <property type="entry name" value="DNA-DIRECTED RNA POLYMERASE SUBUNIT ALPHA"/>
    <property type="match status" value="1"/>
</dbReference>
<evidence type="ECO:0000259" key="2">
    <source>
        <dbReference type="Pfam" id="PF00078"/>
    </source>
</evidence>
<evidence type="ECO:0000313" key="5">
    <source>
        <dbReference type="Proteomes" id="UP000694930"/>
    </source>
</evidence>
<dbReference type="SUPFAM" id="SSF56672">
    <property type="entry name" value="DNA/RNA polymerases"/>
    <property type="match status" value="1"/>
</dbReference>
<dbReference type="Pfam" id="PF03732">
    <property type="entry name" value="Retrotrans_gag"/>
    <property type="match status" value="1"/>
</dbReference>